<evidence type="ECO:0000256" key="1">
    <source>
        <dbReference type="SAM" id="MobiDB-lite"/>
    </source>
</evidence>
<evidence type="ECO:0000313" key="3">
    <source>
        <dbReference type="Proteomes" id="UP001151699"/>
    </source>
</evidence>
<reference evidence="2" key="1">
    <citation type="submission" date="2022-07" db="EMBL/GenBank/DDBJ databases">
        <authorList>
            <person name="Trinca V."/>
            <person name="Uliana J.V.C."/>
            <person name="Torres T.T."/>
            <person name="Ward R.J."/>
            <person name="Monesi N."/>
        </authorList>
    </citation>
    <scope>NUCLEOTIDE SEQUENCE</scope>
    <source>
        <strain evidence="2">HSMRA1968</strain>
        <tissue evidence="2">Whole embryos</tissue>
    </source>
</reference>
<gene>
    <name evidence="2" type="ORF">Bhyg_02982</name>
</gene>
<proteinExistence type="predicted"/>
<organism evidence="2 3">
    <name type="scientific">Pseudolycoriella hygida</name>
    <dbReference type="NCBI Taxonomy" id="35572"/>
    <lineage>
        <taxon>Eukaryota</taxon>
        <taxon>Metazoa</taxon>
        <taxon>Ecdysozoa</taxon>
        <taxon>Arthropoda</taxon>
        <taxon>Hexapoda</taxon>
        <taxon>Insecta</taxon>
        <taxon>Pterygota</taxon>
        <taxon>Neoptera</taxon>
        <taxon>Endopterygota</taxon>
        <taxon>Diptera</taxon>
        <taxon>Nematocera</taxon>
        <taxon>Sciaroidea</taxon>
        <taxon>Sciaridae</taxon>
        <taxon>Pseudolycoriella</taxon>
    </lineage>
</organism>
<keyword evidence="3" id="KW-1185">Reference proteome</keyword>
<feature type="compositionally biased region" description="Basic and acidic residues" evidence="1">
    <location>
        <begin position="211"/>
        <end position="235"/>
    </location>
</feature>
<comment type="caution">
    <text evidence="2">The sequence shown here is derived from an EMBL/GenBank/DDBJ whole genome shotgun (WGS) entry which is preliminary data.</text>
</comment>
<feature type="region of interest" description="Disordered" evidence="1">
    <location>
        <begin position="211"/>
        <end position="248"/>
    </location>
</feature>
<protein>
    <submittedName>
        <fullName evidence="2">Uncharacterized protein</fullName>
    </submittedName>
</protein>
<feature type="non-terminal residue" evidence="2">
    <location>
        <position position="1"/>
    </location>
</feature>
<accession>A0A9Q0NCJ3</accession>
<sequence length="280" mass="32077">MEYARVELKYEQGKFVDVRTSWILNFNPKFKKIDDFLCYWSSNLDEPTPDLECGYSQHFTGTPSLFKVYIVCLGGSLDEINNKLNEKRAKIIPKRFREAGNTDVEMKQLLAKKTRSEKKELKACKAMGREINSTYFSNLLNENIEKGAATPVSEDFSVEEVEDDHNETSNVPLQYNTYEEIVAGVLEENENDYSLDTNFIELIVTDKNCKNHSDKPEIEEHEFGEKETPSNHVHDIQNGNSELKDSSLSLTDEIGPDDGRVIVLNFDEIIKSNQDITDQL</sequence>
<dbReference type="AlphaFoldDB" id="A0A9Q0NCJ3"/>
<dbReference type="EMBL" id="WJQU01000001">
    <property type="protein sequence ID" value="KAJ6647759.1"/>
    <property type="molecule type" value="Genomic_DNA"/>
</dbReference>
<feature type="compositionally biased region" description="Polar residues" evidence="1">
    <location>
        <begin position="237"/>
        <end position="248"/>
    </location>
</feature>
<dbReference type="Proteomes" id="UP001151699">
    <property type="component" value="Chromosome A"/>
</dbReference>
<name>A0A9Q0NCJ3_9DIPT</name>
<evidence type="ECO:0000313" key="2">
    <source>
        <dbReference type="EMBL" id="KAJ6647759.1"/>
    </source>
</evidence>